<dbReference type="PROSITE" id="PS50112">
    <property type="entry name" value="PAS"/>
    <property type="match status" value="1"/>
</dbReference>
<feature type="domain" description="HD-GYP" evidence="3">
    <location>
        <begin position="114"/>
        <end position="279"/>
    </location>
</feature>
<dbReference type="CDD" id="cd00130">
    <property type="entry name" value="PAS"/>
    <property type="match status" value="1"/>
</dbReference>
<dbReference type="Pfam" id="PF13487">
    <property type="entry name" value="HD_5"/>
    <property type="match status" value="1"/>
</dbReference>
<reference evidence="4" key="1">
    <citation type="journal article" date="2014" name="Front. Microbiol.">
        <title>High frequency of phylogenetically diverse reductive dehalogenase-homologous genes in deep subseafloor sedimentary metagenomes.</title>
        <authorList>
            <person name="Kawai M."/>
            <person name="Futagami T."/>
            <person name="Toyoda A."/>
            <person name="Takaki Y."/>
            <person name="Nishi S."/>
            <person name="Hori S."/>
            <person name="Arai W."/>
            <person name="Tsubouchi T."/>
            <person name="Morono Y."/>
            <person name="Uchiyama I."/>
            <person name="Ito T."/>
            <person name="Fujiyama A."/>
            <person name="Inagaki F."/>
            <person name="Takami H."/>
        </authorList>
    </citation>
    <scope>NUCLEOTIDE SEQUENCE</scope>
    <source>
        <strain evidence="4">Expedition CK06-06</strain>
    </source>
</reference>
<dbReference type="PROSITE" id="PS51832">
    <property type="entry name" value="HD_GYP"/>
    <property type="match status" value="1"/>
</dbReference>
<dbReference type="InterPro" id="IPR000700">
    <property type="entry name" value="PAS-assoc_C"/>
</dbReference>
<dbReference type="PROSITE" id="PS50113">
    <property type="entry name" value="PAC"/>
    <property type="match status" value="1"/>
</dbReference>
<proteinExistence type="predicted"/>
<comment type="caution">
    <text evidence="4">The sequence shown here is derived from an EMBL/GenBank/DDBJ whole genome shotgun (WGS) entry which is preliminary data.</text>
</comment>
<evidence type="ECO:0000259" key="1">
    <source>
        <dbReference type="PROSITE" id="PS50112"/>
    </source>
</evidence>
<organism evidence="4">
    <name type="scientific">marine sediment metagenome</name>
    <dbReference type="NCBI Taxonomy" id="412755"/>
    <lineage>
        <taxon>unclassified sequences</taxon>
        <taxon>metagenomes</taxon>
        <taxon>ecological metagenomes</taxon>
    </lineage>
</organism>
<dbReference type="SMART" id="SM00471">
    <property type="entry name" value="HDc"/>
    <property type="match status" value="1"/>
</dbReference>
<dbReference type="NCBIfam" id="TIGR00277">
    <property type="entry name" value="HDIG"/>
    <property type="match status" value="1"/>
</dbReference>
<dbReference type="SUPFAM" id="SSF109604">
    <property type="entry name" value="HD-domain/PDEase-like"/>
    <property type="match status" value="1"/>
</dbReference>
<dbReference type="SUPFAM" id="SSF55785">
    <property type="entry name" value="PYP-like sensor domain (PAS domain)"/>
    <property type="match status" value="1"/>
</dbReference>
<evidence type="ECO:0000259" key="2">
    <source>
        <dbReference type="PROSITE" id="PS50113"/>
    </source>
</evidence>
<dbReference type="Gene3D" id="3.30.450.20">
    <property type="entry name" value="PAS domain"/>
    <property type="match status" value="2"/>
</dbReference>
<feature type="domain" description="PAS" evidence="1">
    <location>
        <begin position="4"/>
        <end position="49"/>
    </location>
</feature>
<dbReference type="NCBIfam" id="TIGR00229">
    <property type="entry name" value="sensory_box"/>
    <property type="match status" value="2"/>
</dbReference>
<dbReference type="Pfam" id="PF00989">
    <property type="entry name" value="PAS"/>
    <property type="match status" value="1"/>
</dbReference>
<dbReference type="InterPro" id="IPR006675">
    <property type="entry name" value="HDIG_dom"/>
</dbReference>
<evidence type="ECO:0000313" key="4">
    <source>
        <dbReference type="EMBL" id="GAI91490.1"/>
    </source>
</evidence>
<dbReference type="PANTHER" id="PTHR43155">
    <property type="entry name" value="CYCLIC DI-GMP PHOSPHODIESTERASE PA4108-RELATED"/>
    <property type="match status" value="1"/>
</dbReference>
<evidence type="ECO:0008006" key="5">
    <source>
        <dbReference type="Google" id="ProtNLM"/>
    </source>
</evidence>
<dbReference type="CDD" id="cd00077">
    <property type="entry name" value="HDc"/>
    <property type="match status" value="1"/>
</dbReference>
<protein>
    <recommendedName>
        <fullName evidence="5">HD-GYP domain-containing protein</fullName>
    </recommendedName>
</protein>
<feature type="non-terminal residue" evidence="4">
    <location>
        <position position="1"/>
    </location>
</feature>
<dbReference type="InterPro" id="IPR035965">
    <property type="entry name" value="PAS-like_dom_sf"/>
</dbReference>
<dbReference type="GO" id="GO:0006355">
    <property type="term" value="P:regulation of DNA-templated transcription"/>
    <property type="evidence" value="ECO:0007669"/>
    <property type="project" value="InterPro"/>
</dbReference>
<dbReference type="InterPro" id="IPR013767">
    <property type="entry name" value="PAS_fold"/>
</dbReference>
<sequence length="279" mass="31259">LQESKVRLQNIINNNADGIIIVDCKGIVRFANPAAEIIFSRKKEELVGELFGSPLVSNETTELDIIGKDGKTAVVEMRIAKIKWEGETAYLSSLRDITEHKQIQHDLQMSFEKSQRILEETVNSLASAFGKRDLYTAGHQQRVTKLAIAIAKEMGLSKEQIQGIRIAGLIHDIGKISVPAEILSKPSRLTDAEFEIVKEHPKIAYDIVKSIEFPWPVAEIIYQHHERLNGSGYPRGLKSEEILPATKILIVADVVEAMSSHRPYRVARGMEITLEEITK</sequence>
<feature type="non-terminal residue" evidence="4">
    <location>
        <position position="279"/>
    </location>
</feature>
<accession>X1TVC1</accession>
<evidence type="ECO:0000259" key="3">
    <source>
        <dbReference type="PROSITE" id="PS51832"/>
    </source>
</evidence>
<dbReference type="AlphaFoldDB" id="X1TVC1"/>
<dbReference type="InterPro" id="IPR003607">
    <property type="entry name" value="HD/PDEase_dom"/>
</dbReference>
<name>X1TVC1_9ZZZZ</name>
<dbReference type="SMART" id="SM00091">
    <property type="entry name" value="PAS"/>
    <property type="match status" value="1"/>
</dbReference>
<gene>
    <name evidence="4" type="ORF">S12H4_30643</name>
</gene>
<dbReference type="Gene3D" id="1.10.3210.10">
    <property type="entry name" value="Hypothetical protein af1432"/>
    <property type="match status" value="1"/>
</dbReference>
<dbReference type="PANTHER" id="PTHR43155:SF2">
    <property type="entry name" value="CYCLIC DI-GMP PHOSPHODIESTERASE PA4108"/>
    <property type="match status" value="1"/>
</dbReference>
<feature type="domain" description="PAC" evidence="2">
    <location>
        <begin position="59"/>
        <end position="109"/>
    </location>
</feature>
<dbReference type="InterPro" id="IPR000014">
    <property type="entry name" value="PAS"/>
</dbReference>
<dbReference type="InterPro" id="IPR037522">
    <property type="entry name" value="HD_GYP_dom"/>
</dbReference>
<dbReference type="EMBL" id="BARW01017796">
    <property type="protein sequence ID" value="GAI91490.1"/>
    <property type="molecule type" value="Genomic_DNA"/>
</dbReference>